<evidence type="ECO:0000256" key="1">
    <source>
        <dbReference type="ARBA" id="ARBA00038242"/>
    </source>
</evidence>
<keyword evidence="4" id="KW-1185">Reference proteome</keyword>
<organism evidence="3 4">
    <name type="scientific">Linum tenue</name>
    <dbReference type="NCBI Taxonomy" id="586396"/>
    <lineage>
        <taxon>Eukaryota</taxon>
        <taxon>Viridiplantae</taxon>
        <taxon>Streptophyta</taxon>
        <taxon>Embryophyta</taxon>
        <taxon>Tracheophyta</taxon>
        <taxon>Spermatophyta</taxon>
        <taxon>Magnoliopsida</taxon>
        <taxon>eudicotyledons</taxon>
        <taxon>Gunneridae</taxon>
        <taxon>Pentapetalae</taxon>
        <taxon>rosids</taxon>
        <taxon>fabids</taxon>
        <taxon>Malpighiales</taxon>
        <taxon>Linaceae</taxon>
        <taxon>Linum</taxon>
    </lineage>
</organism>
<reference evidence="3" key="1">
    <citation type="submission" date="2022-08" db="EMBL/GenBank/DDBJ databases">
        <authorList>
            <person name="Gutierrez-Valencia J."/>
        </authorList>
    </citation>
    <scope>NUCLEOTIDE SEQUENCE</scope>
</reference>
<dbReference type="PANTHER" id="PTHR31338">
    <property type="entry name" value="POLYKETIDE CYCLASE/DEHYDRASE AND LIPID TRANSPORT SUPERFAMILY PROTEIN"/>
    <property type="match status" value="1"/>
</dbReference>
<dbReference type="PANTHER" id="PTHR31338:SF16">
    <property type="entry name" value="POLYKETIDE CYCLASE_DEHYDRASE AND LIPID TRANSPORT SUPERFAMILY PROTEIN"/>
    <property type="match status" value="1"/>
</dbReference>
<evidence type="ECO:0000313" key="4">
    <source>
        <dbReference type="Proteomes" id="UP001154282"/>
    </source>
</evidence>
<dbReference type="GO" id="GO:0006952">
    <property type="term" value="P:defense response"/>
    <property type="evidence" value="ECO:0007669"/>
    <property type="project" value="InterPro"/>
</dbReference>
<dbReference type="Gene3D" id="3.30.530.20">
    <property type="match status" value="1"/>
</dbReference>
<sequence>MKLYKVYTSIFEFVAGDGEGKQQGAAKLSIEYEKRDPSVPPPTKYMNIVVLFVKEVDASLAKAG</sequence>
<dbReference type="Pfam" id="PF00407">
    <property type="entry name" value="Bet_v_1"/>
    <property type="match status" value="1"/>
</dbReference>
<dbReference type="AlphaFoldDB" id="A0AAV0M8R7"/>
<comment type="caution">
    <text evidence="3">The sequence shown here is derived from an EMBL/GenBank/DDBJ whole genome shotgun (WGS) entry which is preliminary data.</text>
</comment>
<comment type="similarity">
    <text evidence="1">Belongs to the MLP family.</text>
</comment>
<name>A0AAV0M8R7_9ROSI</name>
<gene>
    <name evidence="3" type="ORF">LITE_LOCUS27200</name>
</gene>
<dbReference type="EMBL" id="CAMGYJ010000007">
    <property type="protein sequence ID" value="CAI0442271.1"/>
    <property type="molecule type" value="Genomic_DNA"/>
</dbReference>
<dbReference type="InterPro" id="IPR000916">
    <property type="entry name" value="Bet_v_I/MLP"/>
</dbReference>
<accession>A0AAV0M8R7</accession>
<evidence type="ECO:0000259" key="2">
    <source>
        <dbReference type="Pfam" id="PF00407"/>
    </source>
</evidence>
<protein>
    <recommendedName>
        <fullName evidence="2">Bet v I/Major latex protein domain-containing protein</fullName>
    </recommendedName>
</protein>
<dbReference type="InterPro" id="IPR023393">
    <property type="entry name" value="START-like_dom_sf"/>
</dbReference>
<dbReference type="Proteomes" id="UP001154282">
    <property type="component" value="Unassembled WGS sequence"/>
</dbReference>
<dbReference type="SUPFAM" id="SSF55961">
    <property type="entry name" value="Bet v1-like"/>
    <property type="match status" value="1"/>
</dbReference>
<evidence type="ECO:0000313" key="3">
    <source>
        <dbReference type="EMBL" id="CAI0442271.1"/>
    </source>
</evidence>
<feature type="domain" description="Bet v I/Major latex protein" evidence="2">
    <location>
        <begin position="1"/>
        <end position="62"/>
    </location>
</feature>
<dbReference type="InterPro" id="IPR052006">
    <property type="entry name" value="MLP-like"/>
</dbReference>
<proteinExistence type="inferred from homology"/>